<reference evidence="1" key="1">
    <citation type="submission" date="2021-04" db="EMBL/GenBank/DDBJ databases">
        <title>Devosia litorisediminis sp. nov., isolated from a sand dune.</title>
        <authorList>
            <person name="Park S."/>
            <person name="Yoon J.-H."/>
        </authorList>
    </citation>
    <scope>NUCLEOTIDE SEQUENCE</scope>
    <source>
        <strain evidence="1">BSSL-BM10</strain>
    </source>
</reference>
<dbReference type="Proteomes" id="UP000678281">
    <property type="component" value="Unassembled WGS sequence"/>
</dbReference>
<accession>A0A942IFF6</accession>
<name>A0A942IFF6_9HYPH</name>
<gene>
    <name evidence="1" type="ORF">KD146_17485</name>
</gene>
<sequence>MKVTHSVVAWDHWFAERRLIAAREELTRTTLEAEARNPGIILVVDRQLGAPESYKRTKTAKADREREINGLLAEVYRHFDRSNAEQGLAPINSQSAARIIVTAMGQHEVSRFAYYQGKELPVGQPARGFQLLLGLHTFRAGKAQRTPSERSIRRKLDGLRASGKIRR</sequence>
<dbReference type="AlphaFoldDB" id="A0A942IFF6"/>
<proteinExistence type="predicted"/>
<evidence type="ECO:0000313" key="1">
    <source>
        <dbReference type="EMBL" id="MBS3850495.1"/>
    </source>
</evidence>
<evidence type="ECO:0000313" key="2">
    <source>
        <dbReference type="Proteomes" id="UP000678281"/>
    </source>
</evidence>
<protein>
    <submittedName>
        <fullName evidence="1">Uncharacterized protein</fullName>
    </submittedName>
</protein>
<dbReference type="EMBL" id="JAGXTP010000004">
    <property type="protein sequence ID" value="MBS3850495.1"/>
    <property type="molecule type" value="Genomic_DNA"/>
</dbReference>
<dbReference type="RefSeq" id="WP_212660137.1">
    <property type="nucleotide sequence ID" value="NZ_JAGXTP010000004.1"/>
</dbReference>
<keyword evidence="2" id="KW-1185">Reference proteome</keyword>
<organism evidence="1 2">
    <name type="scientific">Devosia litorisediminis</name>
    <dbReference type="NCBI Taxonomy" id="2829817"/>
    <lineage>
        <taxon>Bacteria</taxon>
        <taxon>Pseudomonadati</taxon>
        <taxon>Pseudomonadota</taxon>
        <taxon>Alphaproteobacteria</taxon>
        <taxon>Hyphomicrobiales</taxon>
        <taxon>Devosiaceae</taxon>
        <taxon>Devosia</taxon>
    </lineage>
</organism>
<comment type="caution">
    <text evidence="1">The sequence shown here is derived from an EMBL/GenBank/DDBJ whole genome shotgun (WGS) entry which is preliminary data.</text>
</comment>